<reference evidence="3" key="2">
    <citation type="submission" date="2022-01" db="EMBL/GenBank/DDBJ databases">
        <authorList>
            <person name="Hirooka S."/>
            <person name="Miyagishima S.Y."/>
        </authorList>
    </citation>
    <scope>NUCLEOTIDE SEQUENCE</scope>
    <source>
        <strain evidence="3">NBRC 102759</strain>
    </source>
</reference>
<dbReference type="Gene3D" id="3.40.50.720">
    <property type="entry name" value="NAD(P)-binding Rossmann-like Domain"/>
    <property type="match status" value="1"/>
</dbReference>
<sequence length="332" mass="37448">MKDRRASQRLGWLLPSVVIYHSLNRVLKKSGPCCNIGCLKFQKSRLHFSAYKMEATGSQDTSLLIIGAGELGKRIAVQWKARFSSRVLAETRTTKNHSELNHLDVEPRLRDDPQPKPFPYVVFCASPRGNNNYVDEVKRAIYLWQGDGNFVFTSSGSVYRQNNGEVVDERTPTAISQDSGSSSQALLIACENEVLQSGGNVIRLAGLYSKDRGAHAYWLRTGQVRGNPKALVNLIHYDDAASLVICVLCRQDLRSQIFLGSDSHAISRQDICHWGQQLYSTLPFPSFVENDHNEKGKIYNNTLTRTTLSEWSCKYKSFEDFVLQHISTNENK</sequence>
<dbReference type="PANTHER" id="PTHR43574">
    <property type="entry name" value="EPIMERASE-RELATED"/>
    <property type="match status" value="1"/>
</dbReference>
<evidence type="ECO:0000256" key="2">
    <source>
        <dbReference type="ARBA" id="ARBA00023027"/>
    </source>
</evidence>
<protein>
    <submittedName>
        <fullName evidence="3">Uncharacterized protein</fullName>
    </submittedName>
</protein>
<dbReference type="InterPro" id="IPR036291">
    <property type="entry name" value="NAD(P)-bd_dom_sf"/>
</dbReference>
<gene>
    <name evidence="3" type="ORF">GpartN1_g5657.t1</name>
</gene>
<evidence type="ECO:0000256" key="1">
    <source>
        <dbReference type="ARBA" id="ARBA00007637"/>
    </source>
</evidence>
<dbReference type="OrthoDB" id="674948at2759"/>
<reference evidence="3" key="1">
    <citation type="journal article" date="2022" name="Proc. Natl. Acad. Sci. U.S.A.">
        <title>Life cycle and functional genomics of the unicellular red alga Galdieria for elucidating algal and plant evolution and industrial use.</title>
        <authorList>
            <person name="Hirooka S."/>
            <person name="Itabashi T."/>
            <person name="Ichinose T.M."/>
            <person name="Onuma R."/>
            <person name="Fujiwara T."/>
            <person name="Yamashita S."/>
            <person name="Jong L.W."/>
            <person name="Tomita R."/>
            <person name="Iwane A.H."/>
            <person name="Miyagishima S.Y."/>
        </authorList>
    </citation>
    <scope>NUCLEOTIDE SEQUENCE</scope>
    <source>
        <strain evidence="3">NBRC 102759</strain>
    </source>
</reference>
<evidence type="ECO:0000313" key="4">
    <source>
        <dbReference type="Proteomes" id="UP001061958"/>
    </source>
</evidence>
<dbReference type="EMBL" id="BQMJ01000048">
    <property type="protein sequence ID" value="GJQ13866.1"/>
    <property type="molecule type" value="Genomic_DNA"/>
</dbReference>
<accession>A0A9C7Q0B2</accession>
<proteinExistence type="inferred from homology"/>
<keyword evidence="2" id="KW-0520">NAD</keyword>
<dbReference type="SUPFAM" id="SSF51735">
    <property type="entry name" value="NAD(P)-binding Rossmann-fold domains"/>
    <property type="match status" value="1"/>
</dbReference>
<keyword evidence="4" id="KW-1185">Reference proteome</keyword>
<name>A0A9C7Q0B2_9RHOD</name>
<dbReference type="Proteomes" id="UP001061958">
    <property type="component" value="Unassembled WGS sequence"/>
</dbReference>
<organism evidence="3 4">
    <name type="scientific">Galdieria partita</name>
    <dbReference type="NCBI Taxonomy" id="83374"/>
    <lineage>
        <taxon>Eukaryota</taxon>
        <taxon>Rhodophyta</taxon>
        <taxon>Bangiophyceae</taxon>
        <taxon>Galdieriales</taxon>
        <taxon>Galdieriaceae</taxon>
        <taxon>Galdieria</taxon>
    </lineage>
</organism>
<dbReference type="AlphaFoldDB" id="A0A9C7Q0B2"/>
<comment type="caution">
    <text evidence="3">The sequence shown here is derived from an EMBL/GenBank/DDBJ whole genome shotgun (WGS) entry which is preliminary data.</text>
</comment>
<comment type="similarity">
    <text evidence="1">Belongs to the NAD(P)-dependent epimerase/dehydratase family.</text>
</comment>
<evidence type="ECO:0000313" key="3">
    <source>
        <dbReference type="EMBL" id="GJQ13866.1"/>
    </source>
</evidence>